<sequence>MGGSVCDRNGAAIIGAVVMIEGTQTGTSTDADGRFTIEAAPSDRLVVTCLGYTSTTVVAGDRTEQRDSLQALL</sequence>
<dbReference type="AlphaFoldDB" id="A0A9D9J302"/>
<gene>
    <name evidence="1" type="ORF">IAB78_03865</name>
</gene>
<evidence type="ECO:0000313" key="2">
    <source>
        <dbReference type="Proteomes" id="UP000823750"/>
    </source>
</evidence>
<name>A0A9D9J302_9BACT</name>
<organism evidence="1 2">
    <name type="scientific">Candidatus Cryptobacteroides excrementavium</name>
    <dbReference type="NCBI Taxonomy" id="2840759"/>
    <lineage>
        <taxon>Bacteria</taxon>
        <taxon>Pseudomonadati</taxon>
        <taxon>Bacteroidota</taxon>
        <taxon>Bacteroidia</taxon>
        <taxon>Bacteroidales</taxon>
        <taxon>Candidatus Cryptobacteroides</taxon>
    </lineage>
</organism>
<reference evidence="1" key="1">
    <citation type="submission" date="2020-10" db="EMBL/GenBank/DDBJ databases">
        <authorList>
            <person name="Gilroy R."/>
        </authorList>
    </citation>
    <scope>NUCLEOTIDE SEQUENCE</scope>
    <source>
        <strain evidence="1">B2-16538</strain>
    </source>
</reference>
<accession>A0A9D9J302</accession>
<keyword evidence="1" id="KW-0645">Protease</keyword>
<keyword evidence="1" id="KW-0121">Carboxypeptidase</keyword>
<dbReference type="EMBL" id="JADILX010000068">
    <property type="protein sequence ID" value="MBO8485544.1"/>
    <property type="molecule type" value="Genomic_DNA"/>
</dbReference>
<dbReference type="InterPro" id="IPR008969">
    <property type="entry name" value="CarboxyPept-like_regulatory"/>
</dbReference>
<evidence type="ECO:0000313" key="1">
    <source>
        <dbReference type="EMBL" id="MBO8485544.1"/>
    </source>
</evidence>
<dbReference type="Pfam" id="PF13715">
    <property type="entry name" value="CarbopepD_reg_2"/>
    <property type="match status" value="1"/>
</dbReference>
<dbReference type="SUPFAM" id="SSF49464">
    <property type="entry name" value="Carboxypeptidase regulatory domain-like"/>
    <property type="match status" value="1"/>
</dbReference>
<dbReference type="GO" id="GO:0004180">
    <property type="term" value="F:carboxypeptidase activity"/>
    <property type="evidence" value="ECO:0007669"/>
    <property type="project" value="UniProtKB-KW"/>
</dbReference>
<keyword evidence="1" id="KW-0378">Hydrolase</keyword>
<reference evidence="1" key="2">
    <citation type="journal article" date="2021" name="PeerJ">
        <title>Extensive microbial diversity within the chicken gut microbiome revealed by metagenomics and culture.</title>
        <authorList>
            <person name="Gilroy R."/>
            <person name="Ravi A."/>
            <person name="Getino M."/>
            <person name="Pursley I."/>
            <person name="Horton D.L."/>
            <person name="Alikhan N.F."/>
            <person name="Baker D."/>
            <person name="Gharbi K."/>
            <person name="Hall N."/>
            <person name="Watson M."/>
            <person name="Adriaenssens E.M."/>
            <person name="Foster-Nyarko E."/>
            <person name="Jarju S."/>
            <person name="Secka A."/>
            <person name="Antonio M."/>
            <person name="Oren A."/>
            <person name="Chaudhuri R.R."/>
            <person name="La Ragione R."/>
            <person name="Hildebrand F."/>
            <person name="Pallen M.J."/>
        </authorList>
    </citation>
    <scope>NUCLEOTIDE SEQUENCE</scope>
    <source>
        <strain evidence="1">B2-16538</strain>
    </source>
</reference>
<comment type="caution">
    <text evidence="1">The sequence shown here is derived from an EMBL/GenBank/DDBJ whole genome shotgun (WGS) entry which is preliminary data.</text>
</comment>
<dbReference type="Gene3D" id="2.60.40.1120">
    <property type="entry name" value="Carboxypeptidase-like, regulatory domain"/>
    <property type="match status" value="1"/>
</dbReference>
<dbReference type="Proteomes" id="UP000823750">
    <property type="component" value="Unassembled WGS sequence"/>
</dbReference>
<proteinExistence type="predicted"/>
<protein>
    <submittedName>
        <fullName evidence="1">Carboxypeptidase-like regulatory domain-containing protein</fullName>
    </submittedName>
</protein>